<evidence type="ECO:0000313" key="9">
    <source>
        <dbReference type="Proteomes" id="UP000233618"/>
    </source>
</evidence>
<evidence type="ECO:0000256" key="4">
    <source>
        <dbReference type="ARBA" id="ARBA00023136"/>
    </source>
</evidence>
<sequence>MKKYIIPIFYLMVILMSSCEDHLEVESPSSFDADYVFSNTADTKKALLGVYSLFAQDPYSSRMSCVWMQNSDVEAIQPSANPDGSRRDIWSLQGSNLTGFGDINKAWQNNYLAIDRANQCIEGIKSSSIAEDKDMKMMLGEAYCLRAYRYFLLTNFWGDVPYFTYAAKAGLKLDIPKTDKNYIYTGCIQDLVDCEGEMYFADEYADGIERMNREFAMGMISRLALFRAGYGMTKEGVMKKADEYLPVASNDSLAVTYTIDGVKKIARTSDEYYQLASDYCQKLIGLKDRSLNPSFKEVFYNECVFKKPVNDDVLYEVANLAENGGDVGWCVGTTVTGGSKGKSTIQVNLTPTYYFSFDDKDSRRDVTVSKVYYKDDNDEYVSNITSLSTGKWNRLWLTIDPGSESSKGTGINWPLMRYSDILLMLSEAENELNGPNSLAKNALARVRKRAFAEEDYSTKVDTYISGLSSKEDFFDAIVNERAWEFGGECLRKFDLVRWNIYGRKIIETKNTLNNIGKAAYELDLSDPDVAQYVDYAAKLYYQKTNGAIRFLNTKYVPEEIPETTVDEDDLENDGNENAYASTNWAKSLYSYTDNLETGERIYESADYTTRCWRGYTDDSGISAVPYLLPISTTTISASMYLDNNGYGLDL</sequence>
<organism evidence="8 9">
    <name type="scientific">Labilibaculum manganireducens</name>
    <dbReference type="NCBI Taxonomy" id="1940525"/>
    <lineage>
        <taxon>Bacteria</taxon>
        <taxon>Pseudomonadati</taxon>
        <taxon>Bacteroidota</taxon>
        <taxon>Bacteroidia</taxon>
        <taxon>Marinilabiliales</taxon>
        <taxon>Marinifilaceae</taxon>
        <taxon>Labilibaculum</taxon>
    </lineage>
</organism>
<reference evidence="8 9" key="1">
    <citation type="journal article" date="2017" name="Front. Microbiol.">
        <title>Labilibaculum manganireducens gen. nov., sp. nov. and Labilibaculum filiforme sp. nov., Novel Bacteroidetes Isolated from Subsurface Sediments of the Baltic Sea.</title>
        <authorList>
            <person name="Vandieken V."/>
            <person name="Marshall I.P."/>
            <person name="Niemann H."/>
            <person name="Engelen B."/>
            <person name="Cypionka H."/>
        </authorList>
    </citation>
    <scope>NUCLEOTIDE SEQUENCE [LARGE SCALE GENOMIC DNA]</scope>
    <source>
        <strain evidence="8 9">59.10-2M</strain>
    </source>
</reference>
<dbReference type="Proteomes" id="UP000233618">
    <property type="component" value="Unassembled WGS sequence"/>
</dbReference>
<evidence type="ECO:0000256" key="3">
    <source>
        <dbReference type="ARBA" id="ARBA00022729"/>
    </source>
</evidence>
<dbReference type="RefSeq" id="WP_101310236.1">
    <property type="nucleotide sequence ID" value="NZ_MVDE01000019.1"/>
</dbReference>
<comment type="subcellular location">
    <subcellularLocation>
        <location evidence="1">Cell outer membrane</location>
    </subcellularLocation>
</comment>
<evidence type="ECO:0000259" key="7">
    <source>
        <dbReference type="Pfam" id="PF14322"/>
    </source>
</evidence>
<gene>
    <name evidence="8" type="ORF">BZG01_12755</name>
</gene>
<dbReference type="InterPro" id="IPR012944">
    <property type="entry name" value="SusD_RagB_dom"/>
</dbReference>
<name>A0A2N3I4V3_9BACT</name>
<keyword evidence="5" id="KW-0998">Cell outer membrane</keyword>
<dbReference type="Pfam" id="PF14322">
    <property type="entry name" value="SusD-like_3"/>
    <property type="match status" value="1"/>
</dbReference>
<keyword evidence="4" id="KW-0472">Membrane</keyword>
<evidence type="ECO:0000259" key="6">
    <source>
        <dbReference type="Pfam" id="PF07980"/>
    </source>
</evidence>
<evidence type="ECO:0000256" key="5">
    <source>
        <dbReference type="ARBA" id="ARBA00023237"/>
    </source>
</evidence>
<keyword evidence="3" id="KW-0732">Signal</keyword>
<evidence type="ECO:0000256" key="1">
    <source>
        <dbReference type="ARBA" id="ARBA00004442"/>
    </source>
</evidence>
<dbReference type="InterPro" id="IPR011990">
    <property type="entry name" value="TPR-like_helical_dom_sf"/>
</dbReference>
<keyword evidence="9" id="KW-1185">Reference proteome</keyword>
<dbReference type="EMBL" id="MVDE01000019">
    <property type="protein sequence ID" value="PKQ65326.1"/>
    <property type="molecule type" value="Genomic_DNA"/>
</dbReference>
<accession>A0A2N3I4V3</accession>
<proteinExistence type="inferred from homology"/>
<dbReference type="Gene3D" id="1.25.40.390">
    <property type="match status" value="1"/>
</dbReference>
<evidence type="ECO:0000256" key="2">
    <source>
        <dbReference type="ARBA" id="ARBA00006275"/>
    </source>
</evidence>
<dbReference type="GO" id="GO:0009279">
    <property type="term" value="C:cell outer membrane"/>
    <property type="evidence" value="ECO:0007669"/>
    <property type="project" value="UniProtKB-SubCell"/>
</dbReference>
<feature type="domain" description="RagB/SusD" evidence="6">
    <location>
        <begin position="360"/>
        <end position="644"/>
    </location>
</feature>
<dbReference type="Pfam" id="PF07980">
    <property type="entry name" value="SusD_RagB"/>
    <property type="match status" value="1"/>
</dbReference>
<protein>
    <recommendedName>
        <fullName evidence="10">RagB/SusD family nutrient uptake outer membrane protein</fullName>
    </recommendedName>
</protein>
<evidence type="ECO:0008006" key="10">
    <source>
        <dbReference type="Google" id="ProtNLM"/>
    </source>
</evidence>
<comment type="similarity">
    <text evidence="2">Belongs to the SusD family.</text>
</comment>
<comment type="caution">
    <text evidence="8">The sequence shown here is derived from an EMBL/GenBank/DDBJ whole genome shotgun (WGS) entry which is preliminary data.</text>
</comment>
<dbReference type="SUPFAM" id="SSF48452">
    <property type="entry name" value="TPR-like"/>
    <property type="match status" value="1"/>
</dbReference>
<dbReference type="InterPro" id="IPR033985">
    <property type="entry name" value="SusD-like_N"/>
</dbReference>
<dbReference type="PROSITE" id="PS51257">
    <property type="entry name" value="PROKAR_LIPOPROTEIN"/>
    <property type="match status" value="1"/>
</dbReference>
<feature type="domain" description="SusD-like N-terminal" evidence="7">
    <location>
        <begin position="21"/>
        <end position="224"/>
    </location>
</feature>
<evidence type="ECO:0000313" key="8">
    <source>
        <dbReference type="EMBL" id="PKQ65326.1"/>
    </source>
</evidence>
<dbReference type="AlphaFoldDB" id="A0A2N3I4V3"/>